<accession>A0A9Q1FRA5</accession>
<evidence type="ECO:0000313" key="2">
    <source>
        <dbReference type="Proteomes" id="UP001152622"/>
    </source>
</evidence>
<reference evidence="1" key="1">
    <citation type="journal article" date="2023" name="Science">
        <title>Genome structures resolve the early diversification of teleost fishes.</title>
        <authorList>
            <person name="Parey E."/>
            <person name="Louis A."/>
            <person name="Montfort J."/>
            <person name="Bouchez O."/>
            <person name="Roques C."/>
            <person name="Iampietro C."/>
            <person name="Lluch J."/>
            <person name="Castinel A."/>
            <person name="Donnadieu C."/>
            <person name="Desvignes T."/>
            <person name="Floi Bucao C."/>
            <person name="Jouanno E."/>
            <person name="Wen M."/>
            <person name="Mejri S."/>
            <person name="Dirks R."/>
            <person name="Jansen H."/>
            <person name="Henkel C."/>
            <person name="Chen W.J."/>
            <person name="Zahm M."/>
            <person name="Cabau C."/>
            <person name="Klopp C."/>
            <person name="Thompson A.W."/>
            <person name="Robinson-Rechavi M."/>
            <person name="Braasch I."/>
            <person name="Lecointre G."/>
            <person name="Bobe J."/>
            <person name="Postlethwait J.H."/>
            <person name="Berthelot C."/>
            <person name="Roest Crollius H."/>
            <person name="Guiguen Y."/>
        </authorList>
    </citation>
    <scope>NUCLEOTIDE SEQUENCE</scope>
    <source>
        <strain evidence="1">WJC10195</strain>
    </source>
</reference>
<sequence>MERTAGCAVPCSLEQTTSRAGEQASSSFGLSEAKAGETNKTFVRLYKTIAAFMRSARCLVWGPAGPASDTPRISSPLPIASCVTDNTNPLIPHAGVSGLDSTIPSFGQRSSVPPATVERKYGKTLPAMLLLWPVYLMDRWSPIESITAQ</sequence>
<dbReference type="EMBL" id="JAINUF010000004">
    <property type="protein sequence ID" value="KAJ8364751.1"/>
    <property type="molecule type" value="Genomic_DNA"/>
</dbReference>
<proteinExistence type="predicted"/>
<comment type="caution">
    <text evidence="1">The sequence shown here is derived from an EMBL/GenBank/DDBJ whole genome shotgun (WGS) entry which is preliminary data.</text>
</comment>
<keyword evidence="2" id="KW-1185">Reference proteome</keyword>
<gene>
    <name evidence="1" type="ORF">SKAU_G00135820</name>
</gene>
<dbReference type="Proteomes" id="UP001152622">
    <property type="component" value="Chromosome 4"/>
</dbReference>
<evidence type="ECO:0000313" key="1">
    <source>
        <dbReference type="EMBL" id="KAJ8364751.1"/>
    </source>
</evidence>
<organism evidence="1 2">
    <name type="scientific">Synaphobranchus kaupii</name>
    <name type="common">Kaup's arrowtooth eel</name>
    <dbReference type="NCBI Taxonomy" id="118154"/>
    <lineage>
        <taxon>Eukaryota</taxon>
        <taxon>Metazoa</taxon>
        <taxon>Chordata</taxon>
        <taxon>Craniata</taxon>
        <taxon>Vertebrata</taxon>
        <taxon>Euteleostomi</taxon>
        <taxon>Actinopterygii</taxon>
        <taxon>Neopterygii</taxon>
        <taxon>Teleostei</taxon>
        <taxon>Anguilliformes</taxon>
        <taxon>Synaphobranchidae</taxon>
        <taxon>Synaphobranchus</taxon>
    </lineage>
</organism>
<protein>
    <submittedName>
        <fullName evidence="1">Uncharacterized protein</fullName>
    </submittedName>
</protein>
<dbReference type="AlphaFoldDB" id="A0A9Q1FRA5"/>
<name>A0A9Q1FRA5_SYNKA</name>